<sequence length="33" mass="3659">SRLWVVQEIAVAHPDPLLVCGTECAPWNAIEKL</sequence>
<dbReference type="Proteomes" id="UP000030678">
    <property type="component" value="Unassembled WGS sequence"/>
</dbReference>
<dbReference type="GeneID" id="19981050"/>
<dbReference type="VEuPathDB" id="FungiDB:G647_02557"/>
<feature type="non-terminal residue" evidence="1">
    <location>
        <position position="33"/>
    </location>
</feature>
<organism evidence="1 2">
    <name type="scientific">Cladophialophora carrionii CBS 160.54</name>
    <dbReference type="NCBI Taxonomy" id="1279043"/>
    <lineage>
        <taxon>Eukaryota</taxon>
        <taxon>Fungi</taxon>
        <taxon>Dikarya</taxon>
        <taxon>Ascomycota</taxon>
        <taxon>Pezizomycotina</taxon>
        <taxon>Eurotiomycetes</taxon>
        <taxon>Chaetothyriomycetidae</taxon>
        <taxon>Chaetothyriales</taxon>
        <taxon>Herpotrichiellaceae</taxon>
        <taxon>Cladophialophora</taxon>
    </lineage>
</organism>
<feature type="non-terminal residue" evidence="1">
    <location>
        <position position="1"/>
    </location>
</feature>
<gene>
    <name evidence="1" type="ORF">G647_02557</name>
</gene>
<reference evidence="1 2" key="1">
    <citation type="submission" date="2013-03" db="EMBL/GenBank/DDBJ databases">
        <title>The Genome Sequence of Cladophialophora carrionii CBS 160.54.</title>
        <authorList>
            <consortium name="The Broad Institute Genomics Platform"/>
            <person name="Cuomo C."/>
            <person name="de Hoog S."/>
            <person name="Gorbushina A."/>
            <person name="Walker B."/>
            <person name="Young S.K."/>
            <person name="Zeng Q."/>
            <person name="Gargeya S."/>
            <person name="Fitzgerald M."/>
            <person name="Haas B."/>
            <person name="Abouelleil A."/>
            <person name="Allen A.W."/>
            <person name="Alvarado L."/>
            <person name="Arachchi H.M."/>
            <person name="Berlin A.M."/>
            <person name="Chapman S.B."/>
            <person name="Gainer-Dewar J."/>
            <person name="Goldberg J."/>
            <person name="Griggs A."/>
            <person name="Gujja S."/>
            <person name="Hansen M."/>
            <person name="Howarth C."/>
            <person name="Imamovic A."/>
            <person name="Ireland A."/>
            <person name="Larimer J."/>
            <person name="McCowan C."/>
            <person name="Murphy C."/>
            <person name="Pearson M."/>
            <person name="Poon T.W."/>
            <person name="Priest M."/>
            <person name="Roberts A."/>
            <person name="Saif S."/>
            <person name="Shea T."/>
            <person name="Sisk P."/>
            <person name="Sykes S."/>
            <person name="Wortman J."/>
            <person name="Nusbaum C."/>
            <person name="Birren B."/>
        </authorList>
    </citation>
    <scope>NUCLEOTIDE SEQUENCE [LARGE SCALE GENOMIC DNA]</scope>
    <source>
        <strain evidence="1 2">CBS 160.54</strain>
    </source>
</reference>
<proteinExistence type="predicted"/>
<protein>
    <recommendedName>
        <fullName evidence="3">Heterokaryon incompatibility domain-containing protein</fullName>
    </recommendedName>
</protein>
<dbReference type="RefSeq" id="XP_008725128.1">
    <property type="nucleotide sequence ID" value="XM_008726906.1"/>
</dbReference>
<dbReference type="EMBL" id="KB822703">
    <property type="protein sequence ID" value="ETI25783.1"/>
    <property type="molecule type" value="Genomic_DNA"/>
</dbReference>
<accession>V9DHH1</accession>
<name>V9DHH1_9EURO</name>
<dbReference type="HOGENOM" id="CLU_3387158_0_0_1"/>
<evidence type="ECO:0000313" key="2">
    <source>
        <dbReference type="Proteomes" id="UP000030678"/>
    </source>
</evidence>
<dbReference type="AlphaFoldDB" id="V9DHH1"/>
<evidence type="ECO:0000313" key="1">
    <source>
        <dbReference type="EMBL" id="ETI25783.1"/>
    </source>
</evidence>
<evidence type="ECO:0008006" key="3">
    <source>
        <dbReference type="Google" id="ProtNLM"/>
    </source>
</evidence>